<accession>A0ABS2W536</accession>
<dbReference type="InterPro" id="IPR052563">
    <property type="entry name" value="FliK"/>
</dbReference>
<dbReference type="Gene3D" id="3.30.750.140">
    <property type="match status" value="1"/>
</dbReference>
<organism evidence="3 4">
    <name type="scientific">Amphritea pacifica</name>
    <dbReference type="NCBI Taxonomy" id="2811233"/>
    <lineage>
        <taxon>Bacteria</taxon>
        <taxon>Pseudomonadati</taxon>
        <taxon>Pseudomonadota</taxon>
        <taxon>Gammaproteobacteria</taxon>
        <taxon>Oceanospirillales</taxon>
        <taxon>Oceanospirillaceae</taxon>
        <taxon>Amphritea</taxon>
    </lineage>
</organism>
<keyword evidence="3" id="KW-0969">Cilium</keyword>
<protein>
    <submittedName>
        <fullName evidence="3">Flagellar hook-length control protein FliK</fullName>
    </submittedName>
</protein>
<dbReference type="PANTHER" id="PTHR37533:SF2">
    <property type="entry name" value="FLAGELLAR HOOK-LENGTH CONTROL PROTEIN"/>
    <property type="match status" value="1"/>
</dbReference>
<sequence>MDQTLSAPNGVGSLLNVGSVPGSGVFTGFAPGDGAATNNLPSFGESLRQAQRIPGGDGQLGGQQGSGGQKLPESGQLLPAGSAATADVVASFGQDDSSTVTQAAVASTVAVGQREQRQQLEKQLEQQLDQRFKQVSQMRSESADSSDALQVVPQAGEYALQQIDQYRRADLAVAVDSALKQLATADSRTERSAVEQFRTSQPVATMPAQQADGVPAASQARPSSEVKPVAENIQVAPVSTGPGLLPNQQARIDIRAQNPVAKADSSASDPVPPVVSRADYVSAYQDQSAYQESPVATVISEAIAGRATGAAAETGEKQSGEAGRNDATLLTVAPGVVRSGETVVTGQAVAADIQTEQRPAAGIAQAIEQSVTAPASVAPIVEQSVNTRIVEQSANTPVAGQSPERIAGVESTGALSQPMAQPFISSPQALPEHEAGGRSPADKQAGGSTASLLTGSSEQKSPQGVVAMAGQPAVASAAIAQAPVSSVDRNREAVTRNQTDKGGSRTAEGLVLQSQNLAQSQDQSNQAAARHDSSPSQAQSQMQATAASLSGGQLSADSVREQLKAIAADADRSSGGIESAGRVEGRQESQLTSFADSLAAASRGVRPSQESVQLVMPHGVRPGEAAWSQAVNDRVMVMASKNGQFADIQLDPPELGSLHVRLQVKNEQVTVVFNTPHGSVREALEQNMPRLREMFADQGLNLSESSVEDHSNGGQRDGSDSGSGSSFTGYQSDFADDSRVETVVSESLSLVDYYA</sequence>
<name>A0ABS2W536_9GAMM</name>
<feature type="region of interest" description="Disordered" evidence="1">
    <location>
        <begin position="429"/>
        <end position="466"/>
    </location>
</feature>
<feature type="compositionally biased region" description="Basic and acidic residues" evidence="1">
    <location>
        <begin position="488"/>
        <end position="503"/>
    </location>
</feature>
<comment type="caution">
    <text evidence="3">The sequence shown here is derived from an EMBL/GenBank/DDBJ whole genome shotgun (WGS) entry which is preliminary data.</text>
</comment>
<feature type="compositionally biased region" description="Low complexity" evidence="1">
    <location>
        <begin position="720"/>
        <end position="729"/>
    </location>
</feature>
<evidence type="ECO:0000256" key="1">
    <source>
        <dbReference type="SAM" id="MobiDB-lite"/>
    </source>
</evidence>
<feature type="region of interest" description="Disordered" evidence="1">
    <location>
        <begin position="567"/>
        <end position="589"/>
    </location>
</feature>
<keyword evidence="3" id="KW-0966">Cell projection</keyword>
<dbReference type="InterPro" id="IPR021136">
    <property type="entry name" value="Flagellar_hook_control-like_C"/>
</dbReference>
<feature type="region of interest" description="Disordered" evidence="1">
    <location>
        <begin position="480"/>
        <end position="553"/>
    </location>
</feature>
<dbReference type="Proteomes" id="UP000760472">
    <property type="component" value="Unassembled WGS sequence"/>
</dbReference>
<keyword evidence="3" id="KW-0282">Flagellum</keyword>
<feature type="compositionally biased region" description="Low complexity" evidence="1">
    <location>
        <begin position="512"/>
        <end position="550"/>
    </location>
</feature>
<feature type="compositionally biased region" description="Gly residues" evidence="1">
    <location>
        <begin position="55"/>
        <end position="68"/>
    </location>
</feature>
<dbReference type="Pfam" id="PF02120">
    <property type="entry name" value="Flg_hook"/>
    <property type="match status" value="1"/>
</dbReference>
<feature type="region of interest" description="Disordered" evidence="1">
    <location>
        <begin position="31"/>
        <end position="78"/>
    </location>
</feature>
<evidence type="ECO:0000259" key="2">
    <source>
        <dbReference type="Pfam" id="PF02120"/>
    </source>
</evidence>
<feature type="region of interest" description="Disordered" evidence="1">
    <location>
        <begin position="198"/>
        <end position="225"/>
    </location>
</feature>
<evidence type="ECO:0000313" key="4">
    <source>
        <dbReference type="Proteomes" id="UP000760472"/>
    </source>
</evidence>
<dbReference type="EMBL" id="JAFFZP010000006">
    <property type="protein sequence ID" value="MBN0986828.1"/>
    <property type="molecule type" value="Genomic_DNA"/>
</dbReference>
<dbReference type="PANTHER" id="PTHR37533">
    <property type="entry name" value="FLAGELLAR HOOK-LENGTH CONTROL PROTEIN"/>
    <property type="match status" value="1"/>
</dbReference>
<gene>
    <name evidence="3" type="ORF">JW498_05600</name>
</gene>
<feature type="compositionally biased region" description="Low complexity" evidence="1">
    <location>
        <begin position="445"/>
        <end position="457"/>
    </location>
</feature>
<dbReference type="RefSeq" id="WP_205213111.1">
    <property type="nucleotide sequence ID" value="NZ_JAFFZP010000006.1"/>
</dbReference>
<feature type="region of interest" description="Disordered" evidence="1">
    <location>
        <begin position="704"/>
        <end position="732"/>
    </location>
</feature>
<dbReference type="CDD" id="cd17470">
    <property type="entry name" value="T3SS_Flik_C"/>
    <property type="match status" value="1"/>
</dbReference>
<proteinExistence type="predicted"/>
<evidence type="ECO:0000313" key="3">
    <source>
        <dbReference type="EMBL" id="MBN0986828.1"/>
    </source>
</evidence>
<keyword evidence="4" id="KW-1185">Reference proteome</keyword>
<feature type="domain" description="Flagellar hook-length control protein-like C-terminal" evidence="2">
    <location>
        <begin position="633"/>
        <end position="715"/>
    </location>
</feature>
<dbReference type="InterPro" id="IPR038610">
    <property type="entry name" value="FliK-like_C_sf"/>
</dbReference>
<reference evidence="3 4" key="1">
    <citation type="submission" date="2021-02" db="EMBL/GenBank/DDBJ databases">
        <title>A novel species of genus Amphritea isolated from a fishpond in China.</title>
        <authorList>
            <person name="Lu H."/>
        </authorList>
    </citation>
    <scope>NUCLEOTIDE SEQUENCE [LARGE SCALE GENOMIC DNA]</scope>
    <source>
        <strain evidence="3 4">RP18W</strain>
    </source>
</reference>